<dbReference type="Pfam" id="PF12627">
    <property type="entry name" value="PolyA_pol_RNAbd"/>
    <property type="match status" value="1"/>
</dbReference>
<feature type="domain" description="Poly A polymerase head" evidence="12">
    <location>
        <begin position="3"/>
        <end position="122"/>
    </location>
</feature>
<gene>
    <name evidence="11" type="primary">cca</name>
    <name evidence="14" type="ORF">SAMN05216429_108180</name>
</gene>
<dbReference type="GO" id="GO:0005524">
    <property type="term" value="F:ATP binding"/>
    <property type="evidence" value="ECO:0007669"/>
    <property type="project" value="UniProtKB-UniRule"/>
</dbReference>
<feature type="binding site" evidence="11">
    <location>
        <position position="137"/>
    </location>
    <ligand>
        <name>ATP</name>
        <dbReference type="ChEBI" id="CHEBI:30616"/>
    </ligand>
</feature>
<dbReference type="HAMAP" id="MF_01262">
    <property type="entry name" value="CCA_bact_type2"/>
    <property type="match status" value="1"/>
</dbReference>
<comment type="catalytic activity">
    <reaction evidence="11">
        <text>a tRNA with a 3' CCA end + 2 CTP + ATP = a tRNA with a 3' CCACCA end + 3 diphosphate</text>
        <dbReference type="Rhea" id="RHEA:76235"/>
        <dbReference type="Rhea" id="RHEA-COMP:10468"/>
        <dbReference type="Rhea" id="RHEA-COMP:18655"/>
        <dbReference type="ChEBI" id="CHEBI:30616"/>
        <dbReference type="ChEBI" id="CHEBI:33019"/>
        <dbReference type="ChEBI" id="CHEBI:37563"/>
        <dbReference type="ChEBI" id="CHEBI:83071"/>
        <dbReference type="ChEBI" id="CHEBI:195187"/>
    </reaction>
</comment>
<dbReference type="Pfam" id="PF01743">
    <property type="entry name" value="PolyA_pol"/>
    <property type="match status" value="1"/>
</dbReference>
<protein>
    <recommendedName>
        <fullName evidence="11">CCA-adding enzyme</fullName>
        <ecNumber evidence="11">2.7.7.72</ecNumber>
    </recommendedName>
    <alternativeName>
        <fullName evidence="11">CCA tRNA nucleotidyltransferase</fullName>
    </alternativeName>
    <alternativeName>
        <fullName evidence="11">tRNA CCA-pyrophosphorylase</fullName>
    </alternativeName>
    <alternativeName>
        <fullName evidence="11">tRNA adenylyl-/cytidylyl- transferase</fullName>
    </alternativeName>
    <alternativeName>
        <fullName evidence="11">tRNA nucleotidyltransferase</fullName>
    </alternativeName>
    <alternativeName>
        <fullName evidence="11">tRNA-NT</fullName>
    </alternativeName>
</protein>
<feature type="binding site" evidence="11">
    <location>
        <position position="140"/>
    </location>
    <ligand>
        <name>CTP</name>
        <dbReference type="ChEBI" id="CHEBI:37563"/>
    </ligand>
</feature>
<dbReference type="RefSeq" id="WP_091705309.1">
    <property type="nucleotide sequence ID" value="NZ_BMYN01000009.1"/>
</dbReference>
<dbReference type="GO" id="GO:0000049">
    <property type="term" value="F:tRNA binding"/>
    <property type="evidence" value="ECO:0007669"/>
    <property type="project" value="UniProtKB-UniRule"/>
</dbReference>
<evidence type="ECO:0000313" key="14">
    <source>
        <dbReference type="EMBL" id="SFJ99055.1"/>
    </source>
</evidence>
<dbReference type="InterPro" id="IPR050124">
    <property type="entry name" value="tRNA_CCA-adding_enzyme"/>
</dbReference>
<dbReference type="SUPFAM" id="SSF81301">
    <property type="entry name" value="Nucleotidyltransferase"/>
    <property type="match status" value="1"/>
</dbReference>
<feature type="binding site" evidence="11">
    <location>
        <position position="8"/>
    </location>
    <ligand>
        <name>CTP</name>
        <dbReference type="ChEBI" id="CHEBI:37563"/>
    </ligand>
</feature>
<feature type="binding site" evidence="11">
    <location>
        <position position="21"/>
    </location>
    <ligand>
        <name>Mg(2+)</name>
        <dbReference type="ChEBI" id="CHEBI:18420"/>
    </ligand>
</feature>
<dbReference type="PANTHER" id="PTHR47545">
    <property type="entry name" value="MULTIFUNCTIONAL CCA PROTEIN"/>
    <property type="match status" value="1"/>
</dbReference>
<dbReference type="PIRSF" id="PIRSF000813">
    <property type="entry name" value="CCA_bact"/>
    <property type="match status" value="1"/>
</dbReference>
<feature type="binding site" evidence="11">
    <location>
        <position position="91"/>
    </location>
    <ligand>
        <name>CTP</name>
        <dbReference type="ChEBI" id="CHEBI:37563"/>
    </ligand>
</feature>
<evidence type="ECO:0000256" key="7">
    <source>
        <dbReference type="ARBA" id="ARBA00022800"/>
    </source>
</evidence>
<feature type="binding site" evidence="11">
    <location>
        <position position="11"/>
    </location>
    <ligand>
        <name>CTP</name>
        <dbReference type="ChEBI" id="CHEBI:37563"/>
    </ligand>
</feature>
<dbReference type="Proteomes" id="UP000199445">
    <property type="component" value="Unassembled WGS sequence"/>
</dbReference>
<keyword evidence="2 11" id="KW-0808">Transferase</keyword>
<keyword evidence="3 11" id="KW-0819">tRNA processing</keyword>
<keyword evidence="15" id="KW-1185">Reference proteome</keyword>
<evidence type="ECO:0000256" key="8">
    <source>
        <dbReference type="ARBA" id="ARBA00022840"/>
    </source>
</evidence>
<sequence>MQTYLVGGAVRDKLLGLNVKDHDWVVVGATPEEMLERGFKQVGADFPVFLHPKTHEEYALARTERKQGQGYHGFSVYAAPDVTLEDDLKRRDLTINAMAETENGELVDPFNGHTDLRNRTLRHVSDAFCEDPLRILRTARFAARLAPRGFTVCKQTMDLMRRMVSEGELEHLVPERVWQEMQRALHEQSPTVFFDLLRELGALTVLIPELADPLALEAGLRALACIHKHEGSTAQRFAALLSALPEPDAVHRAAAMKTPNDCRDMTHLVCLFMTELDGISKNGLAPQQALELLGRADLWRRAERFETLLQTLACTANPSLYPILEQLRAAADAASGVNPRDLLAQGYKGKELGEAIQHERLARITHALNHSQQQEG</sequence>
<feature type="binding site" evidence="11">
    <location>
        <position position="11"/>
    </location>
    <ligand>
        <name>ATP</name>
        <dbReference type="ChEBI" id="CHEBI:30616"/>
    </ligand>
</feature>
<evidence type="ECO:0000256" key="2">
    <source>
        <dbReference type="ARBA" id="ARBA00022679"/>
    </source>
</evidence>
<keyword evidence="10 11" id="KW-0694">RNA-binding</keyword>
<name>A0A1I3VUY5_9GAMM</name>
<feature type="domain" description="tRNA nucleotidyltransferase/poly(A) polymerase RNA and SrmB- binding" evidence="13">
    <location>
        <begin position="149"/>
        <end position="211"/>
    </location>
</feature>
<comment type="cofactor">
    <cofactor evidence="1 11">
        <name>Mg(2+)</name>
        <dbReference type="ChEBI" id="CHEBI:18420"/>
    </cofactor>
</comment>
<feature type="binding site" evidence="11">
    <location>
        <position position="137"/>
    </location>
    <ligand>
        <name>CTP</name>
        <dbReference type="ChEBI" id="CHEBI:37563"/>
    </ligand>
</feature>
<dbReference type="Gene3D" id="1.10.3090.10">
    <property type="entry name" value="cca-adding enzyme, domain 2"/>
    <property type="match status" value="1"/>
</dbReference>
<dbReference type="InterPro" id="IPR043519">
    <property type="entry name" value="NT_sf"/>
</dbReference>
<evidence type="ECO:0000259" key="13">
    <source>
        <dbReference type="Pfam" id="PF12627"/>
    </source>
</evidence>
<dbReference type="GO" id="GO:0004810">
    <property type="term" value="F:CCA tRNA nucleotidyltransferase activity"/>
    <property type="evidence" value="ECO:0007669"/>
    <property type="project" value="UniProtKB-UniRule"/>
</dbReference>
<comment type="function">
    <text evidence="11">Catalyzes the addition and repair of the essential 3'-terminal CCA sequence in tRNAs without using a nucleic acid template. Adds these three nucleotides in the order of C, C, and A to the tRNA nucleotide-73, using CTP and ATP as substrates and producing inorganic pyrophosphate. tRNA 3'-terminal CCA addition is required both for tRNA processing and repair. Also involved in tRNA surveillance by mediating tandem CCA addition to generate a CCACCA at the 3' terminus of unstable tRNAs. While stable tRNAs receive only 3'-terminal CCA, unstable tRNAs are marked with CCACCA and rapidly degraded.</text>
</comment>
<evidence type="ECO:0000256" key="10">
    <source>
        <dbReference type="ARBA" id="ARBA00022884"/>
    </source>
</evidence>
<feature type="binding site" evidence="11">
    <location>
        <position position="91"/>
    </location>
    <ligand>
        <name>ATP</name>
        <dbReference type="ChEBI" id="CHEBI:30616"/>
    </ligand>
</feature>
<evidence type="ECO:0000313" key="15">
    <source>
        <dbReference type="Proteomes" id="UP000199445"/>
    </source>
</evidence>
<accession>A0A1I3VUY5</accession>
<comment type="miscellaneous">
    <text evidence="11">A single active site specifically recognizes both ATP and CTP and is responsible for their addition.</text>
</comment>
<dbReference type="SUPFAM" id="SSF81891">
    <property type="entry name" value="Poly A polymerase C-terminal region-like"/>
    <property type="match status" value="1"/>
</dbReference>
<dbReference type="EMBL" id="FOSC01000008">
    <property type="protein sequence ID" value="SFJ99055.1"/>
    <property type="molecule type" value="Genomic_DNA"/>
</dbReference>
<feature type="binding site" evidence="11">
    <location>
        <position position="8"/>
    </location>
    <ligand>
        <name>ATP</name>
        <dbReference type="ChEBI" id="CHEBI:30616"/>
    </ligand>
</feature>
<evidence type="ECO:0000256" key="5">
    <source>
        <dbReference type="ARBA" id="ARBA00022723"/>
    </source>
</evidence>
<dbReference type="PANTHER" id="PTHR47545:SF1">
    <property type="entry name" value="MULTIFUNCTIONAL CCA PROTEIN"/>
    <property type="match status" value="1"/>
</dbReference>
<keyword evidence="7 11" id="KW-0692">RNA repair</keyword>
<dbReference type="InterPro" id="IPR002646">
    <property type="entry name" value="PolA_pol_head_dom"/>
</dbReference>
<feature type="binding site" evidence="11">
    <location>
        <position position="23"/>
    </location>
    <ligand>
        <name>Mg(2+)</name>
        <dbReference type="ChEBI" id="CHEBI:18420"/>
    </ligand>
</feature>
<dbReference type="OrthoDB" id="9805698at2"/>
<keyword evidence="6 11" id="KW-0547">Nucleotide-binding</keyword>
<comment type="similarity">
    <text evidence="11">Belongs to the tRNA nucleotidyltransferase/poly(A) polymerase family. Bacterial CCA-adding enzyme type 2 subfamily.</text>
</comment>
<evidence type="ECO:0000256" key="3">
    <source>
        <dbReference type="ARBA" id="ARBA00022694"/>
    </source>
</evidence>
<evidence type="ECO:0000256" key="6">
    <source>
        <dbReference type="ARBA" id="ARBA00022741"/>
    </source>
</evidence>
<evidence type="ECO:0000256" key="11">
    <source>
        <dbReference type="HAMAP-Rule" id="MF_01262"/>
    </source>
</evidence>
<evidence type="ECO:0000256" key="9">
    <source>
        <dbReference type="ARBA" id="ARBA00022842"/>
    </source>
</evidence>
<evidence type="ECO:0000256" key="4">
    <source>
        <dbReference type="ARBA" id="ARBA00022695"/>
    </source>
</evidence>
<feature type="binding site" evidence="11">
    <location>
        <position position="140"/>
    </location>
    <ligand>
        <name>ATP</name>
        <dbReference type="ChEBI" id="CHEBI:30616"/>
    </ligand>
</feature>
<dbReference type="CDD" id="cd05398">
    <property type="entry name" value="NT_ClassII-CCAase"/>
    <property type="match status" value="1"/>
</dbReference>
<dbReference type="InterPro" id="IPR012006">
    <property type="entry name" value="CCA_bact"/>
</dbReference>
<dbReference type="FunFam" id="3.30.460.10:FF:000016">
    <property type="entry name" value="Multifunctional CCA protein"/>
    <property type="match status" value="1"/>
</dbReference>
<comment type="catalytic activity">
    <reaction evidence="11">
        <text>a tRNA precursor + 2 CTP + ATP = a tRNA with a 3' CCA end + 3 diphosphate</text>
        <dbReference type="Rhea" id="RHEA:14433"/>
        <dbReference type="Rhea" id="RHEA-COMP:10465"/>
        <dbReference type="Rhea" id="RHEA-COMP:10468"/>
        <dbReference type="ChEBI" id="CHEBI:30616"/>
        <dbReference type="ChEBI" id="CHEBI:33019"/>
        <dbReference type="ChEBI" id="CHEBI:37563"/>
        <dbReference type="ChEBI" id="CHEBI:74896"/>
        <dbReference type="ChEBI" id="CHEBI:83071"/>
        <dbReference type="EC" id="2.7.7.72"/>
    </reaction>
</comment>
<dbReference type="GO" id="GO:0160016">
    <property type="term" value="F:CCACCA tRNA nucleotidyltransferase activity"/>
    <property type="evidence" value="ECO:0007669"/>
    <property type="project" value="RHEA"/>
</dbReference>
<dbReference type="GO" id="GO:0000287">
    <property type="term" value="F:magnesium ion binding"/>
    <property type="evidence" value="ECO:0007669"/>
    <property type="project" value="UniProtKB-UniRule"/>
</dbReference>
<dbReference type="EC" id="2.7.7.72" evidence="11"/>
<reference evidence="14 15" key="1">
    <citation type="submission" date="2016-10" db="EMBL/GenBank/DDBJ databases">
        <authorList>
            <person name="de Groot N.N."/>
        </authorList>
    </citation>
    <scope>NUCLEOTIDE SEQUENCE [LARGE SCALE GENOMIC DNA]</scope>
    <source>
        <strain evidence="14 15">IBRC-M 10445</strain>
    </source>
</reference>
<dbReference type="InterPro" id="IPR032828">
    <property type="entry name" value="PolyA_RNA-bd"/>
</dbReference>
<evidence type="ECO:0000259" key="12">
    <source>
        <dbReference type="Pfam" id="PF01743"/>
    </source>
</evidence>
<dbReference type="GO" id="GO:0042245">
    <property type="term" value="P:RNA repair"/>
    <property type="evidence" value="ECO:0007669"/>
    <property type="project" value="UniProtKB-KW"/>
</dbReference>
<keyword evidence="5 11" id="KW-0479">Metal-binding</keyword>
<keyword evidence="4 11" id="KW-0548">Nucleotidyltransferase</keyword>
<dbReference type="Gene3D" id="3.30.460.10">
    <property type="entry name" value="Beta Polymerase, domain 2"/>
    <property type="match status" value="1"/>
</dbReference>
<evidence type="ECO:0000256" key="1">
    <source>
        <dbReference type="ARBA" id="ARBA00001946"/>
    </source>
</evidence>
<organism evidence="14 15">
    <name type="scientific">Marinobacter persicus</name>
    <dbReference type="NCBI Taxonomy" id="930118"/>
    <lineage>
        <taxon>Bacteria</taxon>
        <taxon>Pseudomonadati</taxon>
        <taxon>Pseudomonadota</taxon>
        <taxon>Gammaproteobacteria</taxon>
        <taxon>Pseudomonadales</taxon>
        <taxon>Marinobacteraceae</taxon>
        <taxon>Marinobacter</taxon>
    </lineage>
</organism>
<dbReference type="AlphaFoldDB" id="A0A1I3VUY5"/>
<dbReference type="GO" id="GO:0001680">
    <property type="term" value="P:tRNA 3'-terminal CCA addition"/>
    <property type="evidence" value="ECO:0007669"/>
    <property type="project" value="UniProtKB-UniRule"/>
</dbReference>
<keyword evidence="8 11" id="KW-0067">ATP-binding</keyword>
<proteinExistence type="inferred from homology"/>
<keyword evidence="9 11" id="KW-0460">Magnesium</keyword>